<organism evidence="2 3">
    <name type="scientific">Hesseltinella vesiculosa</name>
    <dbReference type="NCBI Taxonomy" id="101127"/>
    <lineage>
        <taxon>Eukaryota</taxon>
        <taxon>Fungi</taxon>
        <taxon>Fungi incertae sedis</taxon>
        <taxon>Mucoromycota</taxon>
        <taxon>Mucoromycotina</taxon>
        <taxon>Mucoromycetes</taxon>
        <taxon>Mucorales</taxon>
        <taxon>Cunninghamellaceae</taxon>
        <taxon>Hesseltinella</taxon>
    </lineage>
</organism>
<comment type="caution">
    <text evidence="2">The sequence shown here is derived from an EMBL/GenBank/DDBJ whole genome shotgun (WGS) entry which is preliminary data.</text>
</comment>
<keyword evidence="3" id="KW-1185">Reference proteome</keyword>
<dbReference type="STRING" id="101127.A0A1X2GTP8"/>
<gene>
    <name evidence="2" type="ORF">DM01DRAFT_1332547</name>
</gene>
<feature type="domain" description="Arrestin C-terminal-like" evidence="1">
    <location>
        <begin position="10"/>
        <end position="159"/>
    </location>
</feature>
<dbReference type="AlphaFoldDB" id="A0A1X2GTP8"/>
<dbReference type="Proteomes" id="UP000242146">
    <property type="component" value="Unassembled WGS sequence"/>
</dbReference>
<dbReference type="OrthoDB" id="2333384at2759"/>
<evidence type="ECO:0000313" key="2">
    <source>
        <dbReference type="EMBL" id="ORX60388.1"/>
    </source>
</evidence>
<dbReference type="Pfam" id="PF02752">
    <property type="entry name" value="Arrestin_C"/>
    <property type="match status" value="1"/>
</dbReference>
<name>A0A1X2GTP8_9FUNG</name>
<sequence length="252" mass="28893">MLPYTLENVWDQCLHYRVQLNKRRFKRGEPIYVQITLRPLIPGLRVRHISSFLKEYVLLSPPPTDVHHHHHQAPLHESSRIVTFARNETLRSLSCQSEWKVKETLVIPRFGNVLHFDLDHPMIEVRHKAKFTICLLQESNGKKLDLRVTMPLDLVDAAASLPQPESDVSAARRSPGGLWLENLPPYEDACLSTPHYDTDWSATSPMDEVICTPPNNLVSHAQDYFSFQPSCGLPTIPLQRVPSYETAMRSPF</sequence>
<reference evidence="2 3" key="1">
    <citation type="submission" date="2016-07" db="EMBL/GenBank/DDBJ databases">
        <title>Pervasive Adenine N6-methylation of Active Genes in Fungi.</title>
        <authorList>
            <consortium name="DOE Joint Genome Institute"/>
            <person name="Mondo S.J."/>
            <person name="Dannebaum R.O."/>
            <person name="Kuo R.C."/>
            <person name="Labutti K."/>
            <person name="Haridas S."/>
            <person name="Kuo A."/>
            <person name="Salamov A."/>
            <person name="Ahrendt S.R."/>
            <person name="Lipzen A."/>
            <person name="Sullivan W."/>
            <person name="Andreopoulos W.B."/>
            <person name="Clum A."/>
            <person name="Lindquist E."/>
            <person name="Daum C."/>
            <person name="Ramamoorthy G.K."/>
            <person name="Gryganskyi A."/>
            <person name="Culley D."/>
            <person name="Magnuson J.K."/>
            <person name="James T.Y."/>
            <person name="O'Malley M.A."/>
            <person name="Stajich J.E."/>
            <person name="Spatafora J.W."/>
            <person name="Visel A."/>
            <person name="Grigoriev I.V."/>
        </authorList>
    </citation>
    <scope>NUCLEOTIDE SEQUENCE [LARGE SCALE GENOMIC DNA]</scope>
    <source>
        <strain evidence="2 3">NRRL 3301</strain>
    </source>
</reference>
<dbReference type="EMBL" id="MCGT01000004">
    <property type="protein sequence ID" value="ORX60388.1"/>
    <property type="molecule type" value="Genomic_DNA"/>
</dbReference>
<evidence type="ECO:0000313" key="3">
    <source>
        <dbReference type="Proteomes" id="UP000242146"/>
    </source>
</evidence>
<proteinExistence type="predicted"/>
<dbReference type="InterPro" id="IPR011022">
    <property type="entry name" value="Arrestin_C-like"/>
</dbReference>
<evidence type="ECO:0000259" key="1">
    <source>
        <dbReference type="SMART" id="SM01017"/>
    </source>
</evidence>
<dbReference type="SMART" id="SM01017">
    <property type="entry name" value="Arrestin_C"/>
    <property type="match status" value="1"/>
</dbReference>
<protein>
    <recommendedName>
        <fullName evidence="1">Arrestin C-terminal-like domain-containing protein</fullName>
    </recommendedName>
</protein>
<accession>A0A1X2GTP8</accession>